<sequence length="204" mass="21966">MRIKLSPFGADEILVLSRSGESITINGMKLDFEGVHDGAMLPATATNCSWLYGPIERVAGELTLTVRLPHGAMASAQSRFPVDIVNPPEGRIQLPTDFDPKPEQPEVSWPDTIGSIDWSQMVTAEMKQEAAAAKHLAGVQGEIAAQRGVADSAIAPLQDAVDLDDATEAEATALKAWKKYRVALNRLPEQPGYPTDIDWPAPPA</sequence>
<proteinExistence type="predicted"/>
<organism evidence="1 2">
    <name type="scientific">Pseudomonas putida</name>
    <name type="common">Arthrobacter siderocapsulatus</name>
    <dbReference type="NCBI Taxonomy" id="303"/>
    <lineage>
        <taxon>Bacteria</taxon>
        <taxon>Pseudomonadati</taxon>
        <taxon>Pseudomonadota</taxon>
        <taxon>Gammaproteobacteria</taxon>
        <taxon>Pseudomonadales</taxon>
        <taxon>Pseudomonadaceae</taxon>
        <taxon>Pseudomonas</taxon>
    </lineage>
</organism>
<dbReference type="Pfam" id="PF02413">
    <property type="entry name" value="Caudo_TAP"/>
    <property type="match status" value="1"/>
</dbReference>
<dbReference type="RefSeq" id="WP_311316928.1">
    <property type="nucleotide sequence ID" value="NZ_RJUR01000014.1"/>
</dbReference>
<accession>A0A9X8EJL4</accession>
<evidence type="ECO:0000313" key="2">
    <source>
        <dbReference type="Proteomes" id="UP000269115"/>
    </source>
</evidence>
<dbReference type="Proteomes" id="UP000269115">
    <property type="component" value="Unassembled WGS sequence"/>
</dbReference>
<comment type="caution">
    <text evidence="1">The sequence shown here is derived from an EMBL/GenBank/DDBJ whole genome shotgun (WGS) entry which is preliminary data.</text>
</comment>
<protein>
    <submittedName>
        <fullName evidence="1">Virus tail fiber assembly protein lambda gpK</fullName>
    </submittedName>
</protein>
<reference evidence="1 2" key="1">
    <citation type="submission" date="2018-11" db="EMBL/GenBank/DDBJ databases">
        <title>Genomic analyses of the natural microbiome of Caenorhabditis elegans.</title>
        <authorList>
            <person name="Samuel B."/>
        </authorList>
    </citation>
    <scope>NUCLEOTIDE SEQUENCE [LARGE SCALE GENOMIC DNA]</scope>
    <source>
        <strain evidence="1 2">BIGb0473</strain>
    </source>
</reference>
<name>A0A9X8EJL4_PSEPU</name>
<gene>
    <name evidence="1" type="ORF">EDF85_3396</name>
</gene>
<evidence type="ECO:0000313" key="1">
    <source>
        <dbReference type="EMBL" id="ROQ49088.1"/>
    </source>
</evidence>
<dbReference type="AlphaFoldDB" id="A0A9X8EJL4"/>
<dbReference type="EMBL" id="RJUR01000014">
    <property type="protein sequence ID" value="ROQ49088.1"/>
    <property type="molecule type" value="Genomic_DNA"/>
</dbReference>
<dbReference type="InterPro" id="IPR003458">
    <property type="entry name" value="Phage_T4_Gp38_tail_assem"/>
</dbReference>